<proteinExistence type="predicted"/>
<dbReference type="Proteomes" id="UP001309448">
    <property type="component" value="Unassembled WGS sequence"/>
</dbReference>
<protein>
    <submittedName>
        <fullName evidence="1">DUF2716 domain-containing protein</fullName>
    </submittedName>
</protein>
<keyword evidence="2" id="KW-1185">Reference proteome</keyword>
<name>A0ABU6MTG3_9BACI</name>
<organism evidence="1 2">
    <name type="scientific">Bacillus paramycoides</name>
    <dbReference type="NCBI Taxonomy" id="2026194"/>
    <lineage>
        <taxon>Bacteria</taxon>
        <taxon>Bacillati</taxon>
        <taxon>Bacillota</taxon>
        <taxon>Bacilli</taxon>
        <taxon>Bacillales</taxon>
        <taxon>Bacillaceae</taxon>
        <taxon>Bacillus</taxon>
        <taxon>Bacillus cereus group</taxon>
    </lineage>
</organism>
<dbReference type="InterPro" id="IPR020323">
    <property type="entry name" value="DUF2716"/>
</dbReference>
<evidence type="ECO:0000313" key="2">
    <source>
        <dbReference type="Proteomes" id="UP001309448"/>
    </source>
</evidence>
<reference evidence="1 2" key="1">
    <citation type="submission" date="2023-03" db="EMBL/GenBank/DDBJ databases">
        <title>Bacillus Genome Sequencing.</title>
        <authorList>
            <person name="Dunlap C."/>
        </authorList>
    </citation>
    <scope>NUCLEOTIDE SEQUENCE [LARGE SCALE GENOMIC DNA]</scope>
    <source>
        <strain evidence="1 2">B-615</strain>
    </source>
</reference>
<evidence type="ECO:0000313" key="1">
    <source>
        <dbReference type="EMBL" id="MED1565849.1"/>
    </source>
</evidence>
<dbReference type="Pfam" id="PF10898">
    <property type="entry name" value="DUF2716"/>
    <property type="match status" value="1"/>
</dbReference>
<comment type="caution">
    <text evidence="1">The sequence shown here is derived from an EMBL/GenBank/DDBJ whole genome shotgun (WGS) entry which is preliminary data.</text>
</comment>
<accession>A0ABU6MTG3</accession>
<dbReference type="RefSeq" id="WP_327919642.1">
    <property type="nucleotide sequence ID" value="NZ_JARMDB010000007.1"/>
</dbReference>
<gene>
    <name evidence="1" type="ORF">P4U88_07815</name>
</gene>
<sequence length="165" mass="20147">MFNEKLLEFTDKEYDQIWDRVYSELEFSPSDVTFPSFKVPSPFVTYDISQYFGESVDLNVYDNLEDKALQAFRENTELDEYIMALDWQHECYWINPHLRFDRNEFDEWTIPIFPNGDYYFFIQKDYKWGYLGHPWEKSITIFGKELIESIKQNKPEMFYKILRQG</sequence>
<dbReference type="EMBL" id="JARMDB010000007">
    <property type="protein sequence ID" value="MED1565849.1"/>
    <property type="molecule type" value="Genomic_DNA"/>
</dbReference>